<gene>
    <name evidence="8" type="ORF">SODALDRAFT_291213</name>
</gene>
<feature type="compositionally biased region" description="Low complexity" evidence="5">
    <location>
        <begin position="28"/>
        <end position="42"/>
    </location>
</feature>
<dbReference type="RefSeq" id="XP_028468607.1">
    <property type="nucleotide sequence ID" value="XM_028608662.1"/>
</dbReference>
<evidence type="ECO:0000256" key="6">
    <source>
        <dbReference type="SAM" id="Phobius"/>
    </source>
</evidence>
<feature type="transmembrane region" description="Helical" evidence="6">
    <location>
        <begin position="259"/>
        <end position="279"/>
    </location>
</feature>
<dbReference type="GO" id="GO:0022857">
    <property type="term" value="F:transmembrane transporter activity"/>
    <property type="evidence" value="ECO:0007669"/>
    <property type="project" value="InterPro"/>
</dbReference>
<feature type="transmembrane region" description="Helical" evidence="6">
    <location>
        <begin position="195"/>
        <end position="217"/>
    </location>
</feature>
<dbReference type="InterPro" id="IPR011701">
    <property type="entry name" value="MFS"/>
</dbReference>
<feature type="transmembrane region" description="Helical" evidence="6">
    <location>
        <begin position="397"/>
        <end position="419"/>
    </location>
</feature>
<dbReference type="STRING" id="1314773.A0A3N2Q207"/>
<dbReference type="PROSITE" id="PS50850">
    <property type="entry name" value="MFS"/>
    <property type="match status" value="1"/>
</dbReference>
<feature type="transmembrane region" description="Helical" evidence="6">
    <location>
        <begin position="170"/>
        <end position="189"/>
    </location>
</feature>
<dbReference type="PANTHER" id="PTHR23502">
    <property type="entry name" value="MAJOR FACILITATOR SUPERFAMILY"/>
    <property type="match status" value="1"/>
</dbReference>
<protein>
    <submittedName>
        <fullName evidence="8">MFS general substrate transporter</fullName>
    </submittedName>
</protein>
<dbReference type="Proteomes" id="UP000272025">
    <property type="component" value="Unassembled WGS sequence"/>
</dbReference>
<evidence type="ECO:0000256" key="2">
    <source>
        <dbReference type="ARBA" id="ARBA00022692"/>
    </source>
</evidence>
<sequence>MSVEKAKKAPQDAHLLSTEQPPAVPSGLLLPPLCTYPTVPTVPTDPAPTPPGPSPPLFPTPDPVLAPNPAASTCTDLNDEPRPPRPVAIDDNPAIHLPGWRRWVALFTVCWMTLPMNFATSSILAAAPEVAAEFSIPATTISVANAGVFLAMAASPLIWVPVARLLGRRLAYLSAACVLGLCSIGSALAPNMATFTAIWVIGGTIGVVFLVYGQTILSDLFEPTIRGTAVGFFLGTCVSGNGIAPLTGGIISAYTSWRVIFGVQAGMTLIGLILGWFFVPHDIVAEKDQEQSEETAKRLLRVFSPLPVFRVMRHPNILLANISCGLLAFNQYGMLSSIRPAINERFNLTTPLTSGLFYLAPGVGFVLGGTIGGRISDHTVKRYIKRRNGLRLPRDRLRSGFASMFVILPLGTLVLGWSLEQRLGGMVLPAASAFVAGVGLMSSFSGLNTFSAEVFPQSKTEVISSKYFVQYMFSASTIASRMSTIQTMRTGWAFTLTAAVGLLAGVIVVFITRYEPKTEKLLRENR</sequence>
<comment type="subcellular location">
    <subcellularLocation>
        <location evidence="1">Membrane</location>
        <topology evidence="1">Multi-pass membrane protein</topology>
    </subcellularLocation>
</comment>
<evidence type="ECO:0000256" key="5">
    <source>
        <dbReference type="SAM" id="MobiDB-lite"/>
    </source>
</evidence>
<evidence type="ECO:0000256" key="1">
    <source>
        <dbReference type="ARBA" id="ARBA00004141"/>
    </source>
</evidence>
<feature type="transmembrane region" description="Helical" evidence="6">
    <location>
        <begin position="134"/>
        <end position="158"/>
    </location>
</feature>
<dbReference type="AlphaFoldDB" id="A0A3N2Q207"/>
<feature type="transmembrane region" description="Helical" evidence="6">
    <location>
        <begin position="317"/>
        <end position="335"/>
    </location>
</feature>
<dbReference type="GO" id="GO:0005886">
    <property type="term" value="C:plasma membrane"/>
    <property type="evidence" value="ECO:0007669"/>
    <property type="project" value="TreeGrafter"/>
</dbReference>
<proteinExistence type="predicted"/>
<feature type="transmembrane region" description="Helical" evidence="6">
    <location>
        <begin position="425"/>
        <end position="447"/>
    </location>
</feature>
<feature type="region of interest" description="Disordered" evidence="5">
    <location>
        <begin position="1"/>
        <end position="59"/>
    </location>
</feature>
<feature type="compositionally biased region" description="Basic and acidic residues" evidence="5">
    <location>
        <begin position="1"/>
        <end position="11"/>
    </location>
</feature>
<feature type="transmembrane region" description="Helical" evidence="6">
    <location>
        <begin position="355"/>
        <end position="376"/>
    </location>
</feature>
<feature type="transmembrane region" description="Helical" evidence="6">
    <location>
        <begin position="491"/>
        <end position="511"/>
    </location>
</feature>
<keyword evidence="9" id="KW-1185">Reference proteome</keyword>
<feature type="compositionally biased region" description="Pro residues" evidence="5">
    <location>
        <begin position="43"/>
        <end position="59"/>
    </location>
</feature>
<dbReference type="PANTHER" id="PTHR23502:SF152">
    <property type="entry name" value="MAJOR FACILITATOR SUPERFAMILY (MFS) PROFILE DOMAIN-CONTAINING PROTEIN-RELATED"/>
    <property type="match status" value="1"/>
</dbReference>
<keyword evidence="3 6" id="KW-1133">Transmembrane helix</keyword>
<dbReference type="InterPro" id="IPR036259">
    <property type="entry name" value="MFS_trans_sf"/>
</dbReference>
<dbReference type="GeneID" id="39577140"/>
<dbReference type="InterPro" id="IPR020846">
    <property type="entry name" value="MFS_dom"/>
</dbReference>
<feature type="domain" description="Major facilitator superfamily (MFS) profile" evidence="7">
    <location>
        <begin position="105"/>
        <end position="516"/>
    </location>
</feature>
<evidence type="ECO:0000256" key="3">
    <source>
        <dbReference type="ARBA" id="ARBA00022989"/>
    </source>
</evidence>
<dbReference type="SUPFAM" id="SSF103473">
    <property type="entry name" value="MFS general substrate transporter"/>
    <property type="match status" value="1"/>
</dbReference>
<organism evidence="8 9">
    <name type="scientific">Sodiomyces alkalinus (strain CBS 110278 / VKM F-3762 / F11)</name>
    <name type="common">Alkaliphilic filamentous fungus</name>
    <dbReference type="NCBI Taxonomy" id="1314773"/>
    <lineage>
        <taxon>Eukaryota</taxon>
        <taxon>Fungi</taxon>
        <taxon>Dikarya</taxon>
        <taxon>Ascomycota</taxon>
        <taxon>Pezizomycotina</taxon>
        <taxon>Sordariomycetes</taxon>
        <taxon>Hypocreomycetidae</taxon>
        <taxon>Glomerellales</taxon>
        <taxon>Plectosphaerellaceae</taxon>
        <taxon>Sodiomyces</taxon>
    </lineage>
</organism>
<dbReference type="Pfam" id="PF07690">
    <property type="entry name" value="MFS_1"/>
    <property type="match status" value="1"/>
</dbReference>
<feature type="transmembrane region" description="Helical" evidence="6">
    <location>
        <begin position="103"/>
        <end position="128"/>
    </location>
</feature>
<evidence type="ECO:0000313" key="9">
    <source>
        <dbReference type="Proteomes" id="UP000272025"/>
    </source>
</evidence>
<dbReference type="Gene3D" id="1.20.1250.20">
    <property type="entry name" value="MFS general substrate transporter like domains"/>
    <property type="match status" value="1"/>
</dbReference>
<keyword evidence="2 6" id="KW-0812">Transmembrane</keyword>
<evidence type="ECO:0000256" key="4">
    <source>
        <dbReference type="ARBA" id="ARBA00023136"/>
    </source>
</evidence>
<reference evidence="8 9" key="1">
    <citation type="journal article" date="2018" name="Mol. Ecol.">
        <title>The obligate alkalophilic soda-lake fungus Sodiomyces alkalinus has shifted to a protein diet.</title>
        <authorList>
            <person name="Grum-Grzhimaylo A.A."/>
            <person name="Falkoski D.L."/>
            <person name="van den Heuvel J."/>
            <person name="Valero-Jimenez C.A."/>
            <person name="Min B."/>
            <person name="Choi I.G."/>
            <person name="Lipzen A."/>
            <person name="Daum C.G."/>
            <person name="Aanen D.K."/>
            <person name="Tsang A."/>
            <person name="Henrissat B."/>
            <person name="Bilanenko E.N."/>
            <person name="de Vries R.P."/>
            <person name="van Kan J.A.L."/>
            <person name="Grigoriev I.V."/>
            <person name="Debets A.J.M."/>
        </authorList>
    </citation>
    <scope>NUCLEOTIDE SEQUENCE [LARGE SCALE GENOMIC DNA]</scope>
    <source>
        <strain evidence="8 9">F11</strain>
    </source>
</reference>
<accession>A0A3N2Q207</accession>
<dbReference type="OrthoDB" id="3066029at2759"/>
<dbReference type="EMBL" id="ML119052">
    <property type="protein sequence ID" value="ROT40801.1"/>
    <property type="molecule type" value="Genomic_DNA"/>
</dbReference>
<evidence type="ECO:0000259" key="7">
    <source>
        <dbReference type="PROSITE" id="PS50850"/>
    </source>
</evidence>
<feature type="transmembrane region" description="Helical" evidence="6">
    <location>
        <begin position="229"/>
        <end position="253"/>
    </location>
</feature>
<name>A0A3N2Q207_SODAK</name>
<keyword evidence="4 6" id="KW-0472">Membrane</keyword>
<evidence type="ECO:0000313" key="8">
    <source>
        <dbReference type="EMBL" id="ROT40801.1"/>
    </source>
</evidence>